<dbReference type="Proteomes" id="UP000037425">
    <property type="component" value="Unassembled WGS sequence"/>
</dbReference>
<feature type="compositionally biased region" description="Basic and acidic residues" evidence="1">
    <location>
        <begin position="69"/>
        <end position="89"/>
    </location>
</feature>
<reference evidence="3" key="1">
    <citation type="submission" date="2015-07" db="EMBL/GenBank/DDBJ databases">
        <title>Whole genome sequence of an Ensifer adhaerens strain isolated from a cave pool in the Wind Cave National Park.</title>
        <authorList>
            <person name="Eng W.W.H."/>
            <person name="Gan H.M."/>
            <person name="Barton H.A."/>
            <person name="Savka M.A."/>
        </authorList>
    </citation>
    <scope>NUCLEOTIDE SEQUENCE [LARGE SCALE GENOMIC DNA]</scope>
    <source>
        <strain evidence="3">SD006</strain>
    </source>
</reference>
<gene>
    <name evidence="2" type="ORF">AC244_19975</name>
</gene>
<evidence type="ECO:0000313" key="2">
    <source>
        <dbReference type="EMBL" id="KOF16843.1"/>
    </source>
</evidence>
<protein>
    <submittedName>
        <fullName evidence="2">Uncharacterized protein</fullName>
    </submittedName>
</protein>
<evidence type="ECO:0000256" key="1">
    <source>
        <dbReference type="SAM" id="MobiDB-lite"/>
    </source>
</evidence>
<accession>A0A0L8BQI3</accession>
<proteinExistence type="predicted"/>
<organism evidence="2 3">
    <name type="scientific">Ensifer adhaerens</name>
    <name type="common">Sinorhizobium morelense</name>
    <dbReference type="NCBI Taxonomy" id="106592"/>
    <lineage>
        <taxon>Bacteria</taxon>
        <taxon>Pseudomonadati</taxon>
        <taxon>Pseudomonadota</taxon>
        <taxon>Alphaproteobacteria</taxon>
        <taxon>Hyphomicrobiales</taxon>
        <taxon>Rhizobiaceae</taxon>
        <taxon>Sinorhizobium/Ensifer group</taxon>
        <taxon>Ensifer</taxon>
    </lineage>
</organism>
<dbReference type="AlphaFoldDB" id="A0A0L8BQI3"/>
<name>A0A0L8BQI3_ENSAD</name>
<dbReference type="EMBL" id="LGAP01000014">
    <property type="protein sequence ID" value="KOF16843.1"/>
    <property type="molecule type" value="Genomic_DNA"/>
</dbReference>
<feature type="region of interest" description="Disordered" evidence="1">
    <location>
        <begin position="68"/>
        <end position="89"/>
    </location>
</feature>
<evidence type="ECO:0000313" key="3">
    <source>
        <dbReference type="Proteomes" id="UP000037425"/>
    </source>
</evidence>
<dbReference type="PATRIC" id="fig|106592.7.peg.1823"/>
<comment type="caution">
    <text evidence="2">The sequence shown here is derived from an EMBL/GenBank/DDBJ whole genome shotgun (WGS) entry which is preliminary data.</text>
</comment>
<sequence>MLRPAMVCEIGWRAEDNTANNSQSLSHQAGVGEVSNPHHHVEPAVCEIDKCIGKVEFNLDLPMLPHVFGNDRHQEARGKQRRRTDPQHA</sequence>